<proteinExistence type="predicted"/>
<sequence>MSAVYIDPAFRGQGMAARLVLAVASGVRARDERPFPHTSARNTNAIRLYESLGLRLCHRTAFLAAWVPETVRQQ</sequence>
<comment type="caution">
    <text evidence="2">The sequence shown here is derived from an EMBL/GenBank/DDBJ whole genome shotgun (WGS) entry which is preliminary data.</text>
</comment>
<dbReference type="SUPFAM" id="SSF55729">
    <property type="entry name" value="Acyl-CoA N-acyltransferases (Nat)"/>
    <property type="match status" value="1"/>
</dbReference>
<evidence type="ECO:0000313" key="2">
    <source>
        <dbReference type="EMBL" id="NEW77604.1"/>
    </source>
</evidence>
<dbReference type="InterPro" id="IPR013653">
    <property type="entry name" value="GCN5-like_dom"/>
</dbReference>
<dbReference type="GO" id="GO:0016747">
    <property type="term" value="F:acyltransferase activity, transferring groups other than amino-acyl groups"/>
    <property type="evidence" value="ECO:0007669"/>
    <property type="project" value="InterPro"/>
</dbReference>
<dbReference type="InterPro" id="IPR000182">
    <property type="entry name" value="GNAT_dom"/>
</dbReference>
<dbReference type="Gene3D" id="3.40.630.30">
    <property type="match status" value="1"/>
</dbReference>
<dbReference type="Pfam" id="PF08445">
    <property type="entry name" value="FR47"/>
    <property type="match status" value="1"/>
</dbReference>
<reference evidence="2" key="1">
    <citation type="submission" date="2020-02" db="EMBL/GenBank/DDBJ databases">
        <title>A new Streptomyces sp. for controlling soil-borne diseases.</title>
        <authorList>
            <person name="Li X."/>
            <person name="Tian Y."/>
            <person name="Gao K."/>
        </authorList>
    </citation>
    <scope>NUCLEOTIDE SEQUENCE [LARGE SCALE GENOMIC DNA]</scope>
    <source>
        <strain evidence="2">0250</strain>
    </source>
</reference>
<organism evidence="2 3">
    <name type="scientific">Streptomyces rhizosphaericus</name>
    <dbReference type="NCBI Taxonomy" id="114699"/>
    <lineage>
        <taxon>Bacteria</taxon>
        <taxon>Bacillati</taxon>
        <taxon>Actinomycetota</taxon>
        <taxon>Actinomycetes</taxon>
        <taxon>Kitasatosporales</taxon>
        <taxon>Streptomycetaceae</taxon>
        <taxon>Streptomyces</taxon>
        <taxon>Streptomyces violaceusniger group</taxon>
    </lineage>
</organism>
<dbReference type="EMBL" id="JAAIKT010000131">
    <property type="protein sequence ID" value="NEW77604.1"/>
    <property type="molecule type" value="Genomic_DNA"/>
</dbReference>
<dbReference type="InterPro" id="IPR016181">
    <property type="entry name" value="Acyl_CoA_acyltransferase"/>
</dbReference>
<dbReference type="PROSITE" id="PS51186">
    <property type="entry name" value="GNAT"/>
    <property type="match status" value="1"/>
</dbReference>
<evidence type="ECO:0000259" key="1">
    <source>
        <dbReference type="PROSITE" id="PS51186"/>
    </source>
</evidence>
<gene>
    <name evidence="2" type="ORF">G4H13_46680</name>
</gene>
<protein>
    <submittedName>
        <fullName evidence="2">GNAT family N-acetyltransferase</fullName>
    </submittedName>
</protein>
<feature type="domain" description="N-acetyltransferase" evidence="1">
    <location>
        <begin position="1"/>
        <end position="74"/>
    </location>
</feature>
<keyword evidence="3" id="KW-1185">Reference proteome</keyword>
<evidence type="ECO:0000313" key="3">
    <source>
        <dbReference type="Proteomes" id="UP000476310"/>
    </source>
</evidence>
<dbReference type="AlphaFoldDB" id="A0A6G4AXY0"/>
<name>A0A6G4AXY0_9ACTN</name>
<accession>A0A6G4AXY0</accession>
<dbReference type="Proteomes" id="UP000476310">
    <property type="component" value="Unassembled WGS sequence"/>
</dbReference>